<dbReference type="AlphaFoldDB" id="A0A8H9D803"/>
<accession>A0A8H9D803</accession>
<evidence type="ECO:0000313" key="2">
    <source>
        <dbReference type="Proteomes" id="UP000601736"/>
    </source>
</evidence>
<comment type="caution">
    <text evidence="1">The sequence shown here is derived from an EMBL/GenBank/DDBJ whole genome shotgun (WGS) entry which is preliminary data.</text>
</comment>
<reference evidence="1" key="1">
    <citation type="submission" date="2021-02" db="EMBL/GenBank/DDBJ databases">
        <authorList>
            <person name="Han P."/>
        </authorList>
    </citation>
    <scope>NUCLEOTIDE SEQUENCE</scope>
    <source>
        <strain evidence="1">Nitrosomonas nitrosa 18-3D</strain>
    </source>
</reference>
<sequence>MVKKTGKTKRELIEQAINELAAKLDCNYGD</sequence>
<evidence type="ECO:0000313" key="1">
    <source>
        <dbReference type="EMBL" id="CAE6484872.1"/>
    </source>
</evidence>
<proteinExistence type="predicted"/>
<dbReference type="Proteomes" id="UP000601736">
    <property type="component" value="Unassembled WGS sequence"/>
</dbReference>
<dbReference type="EMBL" id="CAJNAP010000001">
    <property type="protein sequence ID" value="CAE6484872.1"/>
    <property type="molecule type" value="Genomic_DNA"/>
</dbReference>
<gene>
    <name evidence="1" type="ORF">NMYAN_10217</name>
</gene>
<organism evidence="1 2">
    <name type="scientific">Nitrosomonas nitrosa</name>
    <dbReference type="NCBI Taxonomy" id="52442"/>
    <lineage>
        <taxon>Bacteria</taxon>
        <taxon>Pseudomonadati</taxon>
        <taxon>Pseudomonadota</taxon>
        <taxon>Betaproteobacteria</taxon>
        <taxon>Nitrosomonadales</taxon>
        <taxon>Nitrosomonadaceae</taxon>
        <taxon>Nitrosomonas</taxon>
    </lineage>
</organism>
<protein>
    <submittedName>
        <fullName evidence="1">Uncharacterized protein</fullName>
    </submittedName>
</protein>
<name>A0A8H9D803_9PROT</name>